<dbReference type="PROSITE" id="PS51085">
    <property type="entry name" value="2FE2S_FER_2"/>
    <property type="match status" value="1"/>
</dbReference>
<comment type="cofactor">
    <cofactor evidence="11">
        <name>[2Fe-2S] cluster</name>
        <dbReference type="ChEBI" id="CHEBI:190135"/>
    </cofactor>
</comment>
<evidence type="ECO:0000256" key="8">
    <source>
        <dbReference type="ARBA" id="ARBA00023004"/>
    </source>
</evidence>
<evidence type="ECO:0000256" key="13">
    <source>
        <dbReference type="RuleBase" id="RU004523"/>
    </source>
</evidence>
<evidence type="ECO:0000256" key="14">
    <source>
        <dbReference type="SAM" id="MobiDB-lite"/>
    </source>
</evidence>
<dbReference type="SMART" id="SM00926">
    <property type="entry name" value="Molybdop_Fe4S4"/>
    <property type="match status" value="1"/>
</dbReference>
<protein>
    <submittedName>
        <fullName evidence="18">NADH-quinone oxidoreductase subunit NuoG</fullName>
    </submittedName>
</protein>
<keyword evidence="3" id="KW-0004">4Fe-4S</keyword>
<evidence type="ECO:0000256" key="11">
    <source>
        <dbReference type="ARBA" id="ARBA00034078"/>
    </source>
</evidence>
<organism evidence="18 19">
    <name type="scientific">Nguyenibacter vanlangensis</name>
    <dbReference type="NCBI Taxonomy" id="1216886"/>
    <lineage>
        <taxon>Bacteria</taxon>
        <taxon>Pseudomonadati</taxon>
        <taxon>Pseudomonadota</taxon>
        <taxon>Alphaproteobacteria</taxon>
        <taxon>Acetobacterales</taxon>
        <taxon>Acetobacteraceae</taxon>
        <taxon>Nguyenibacter</taxon>
    </lineage>
</organism>
<evidence type="ECO:0000256" key="7">
    <source>
        <dbReference type="ARBA" id="ARBA00022967"/>
    </source>
</evidence>
<dbReference type="InterPro" id="IPR019574">
    <property type="entry name" value="NADH_UbQ_OxRdtase_Gsu_4Fe4S-bd"/>
</dbReference>
<keyword evidence="19" id="KW-1185">Reference proteome</keyword>
<dbReference type="PANTHER" id="PTHR43105:SF10">
    <property type="entry name" value="NADH-QUINONE OXIDOREDUCTASE SUBUNIT G"/>
    <property type="match status" value="1"/>
</dbReference>
<evidence type="ECO:0000256" key="1">
    <source>
        <dbReference type="ARBA" id="ARBA00001966"/>
    </source>
</evidence>
<keyword evidence="7" id="KW-1278">Translocase</keyword>
<reference evidence="18 19" key="1">
    <citation type="submission" date="2024-04" db="EMBL/GenBank/DDBJ databases">
        <title>Complete genome sequence of Nguyenibacter vanlangesis HBCM-1154, a strain capable of nitrogen fixation, IAA production, and phosphorus solubilization isolated from sugarcane soil.</title>
        <authorList>
            <person name="MY HANH P."/>
        </authorList>
    </citation>
    <scope>NUCLEOTIDE SEQUENCE [LARGE SCALE GENOMIC DNA]</scope>
    <source>
        <strain evidence="18 19">HBCM 1154</strain>
    </source>
</reference>
<dbReference type="Proteomes" id="UP001449795">
    <property type="component" value="Chromosome"/>
</dbReference>
<dbReference type="InterPro" id="IPR054351">
    <property type="entry name" value="NADH_UbQ_OxRdtase_ferredoxin"/>
</dbReference>
<evidence type="ECO:0000256" key="4">
    <source>
        <dbReference type="ARBA" id="ARBA00022714"/>
    </source>
</evidence>
<dbReference type="Pfam" id="PF13510">
    <property type="entry name" value="Fer2_4"/>
    <property type="match status" value="1"/>
</dbReference>
<keyword evidence="9" id="KW-0411">Iron-sulfur</keyword>
<dbReference type="RefSeq" id="WP_342629216.1">
    <property type="nucleotide sequence ID" value="NZ_CP152276.1"/>
</dbReference>
<dbReference type="Gene3D" id="3.30.200.210">
    <property type="match status" value="1"/>
</dbReference>
<evidence type="ECO:0000256" key="9">
    <source>
        <dbReference type="ARBA" id="ARBA00023014"/>
    </source>
</evidence>
<keyword evidence="10" id="KW-0520">NAD</keyword>
<dbReference type="PROSITE" id="PS51839">
    <property type="entry name" value="4FE4S_HC3"/>
    <property type="match status" value="1"/>
</dbReference>
<feature type="domain" description="2Fe-2S ferredoxin-type" evidence="15">
    <location>
        <begin position="1"/>
        <end position="83"/>
    </location>
</feature>
<keyword evidence="5" id="KW-0874">Quinone</keyword>
<dbReference type="PANTHER" id="PTHR43105">
    <property type="entry name" value="RESPIRATORY NITRATE REDUCTASE"/>
    <property type="match status" value="1"/>
</dbReference>
<evidence type="ECO:0000259" key="15">
    <source>
        <dbReference type="PROSITE" id="PS51085"/>
    </source>
</evidence>
<accession>A0ABZ3D7V6</accession>
<keyword evidence="8" id="KW-0408">Iron</keyword>
<evidence type="ECO:0000259" key="17">
    <source>
        <dbReference type="PROSITE" id="PS51839"/>
    </source>
</evidence>
<proteinExistence type="inferred from homology"/>
<evidence type="ECO:0000256" key="3">
    <source>
        <dbReference type="ARBA" id="ARBA00022485"/>
    </source>
</evidence>
<evidence type="ECO:0000256" key="12">
    <source>
        <dbReference type="ARBA" id="ARBA00047712"/>
    </source>
</evidence>
<dbReference type="InterPro" id="IPR000283">
    <property type="entry name" value="NADH_UbQ_OxRdtase_75kDa_su_CS"/>
</dbReference>
<keyword evidence="4" id="KW-0001">2Fe-2S</keyword>
<feature type="domain" description="4Fe-4S His(Cys)3-ligated-type" evidence="17">
    <location>
        <begin position="83"/>
        <end position="122"/>
    </location>
</feature>
<evidence type="ECO:0000256" key="5">
    <source>
        <dbReference type="ARBA" id="ARBA00022719"/>
    </source>
</evidence>
<evidence type="ECO:0000259" key="16">
    <source>
        <dbReference type="PROSITE" id="PS51669"/>
    </source>
</evidence>
<dbReference type="CDD" id="cd00207">
    <property type="entry name" value="fer2"/>
    <property type="match status" value="1"/>
</dbReference>
<dbReference type="Pfam" id="PF10588">
    <property type="entry name" value="NADH-G_4Fe-4S_3"/>
    <property type="match status" value="1"/>
</dbReference>
<dbReference type="PROSITE" id="PS00643">
    <property type="entry name" value="COMPLEX1_75K_3"/>
    <property type="match status" value="1"/>
</dbReference>
<feature type="region of interest" description="Disordered" evidence="14">
    <location>
        <begin position="720"/>
        <end position="739"/>
    </location>
</feature>
<comment type="similarity">
    <text evidence="2 13">Belongs to the complex I 75 kDa subunit family.</text>
</comment>
<dbReference type="InterPro" id="IPR001041">
    <property type="entry name" value="2Fe-2S_ferredoxin-type"/>
</dbReference>
<dbReference type="InterPro" id="IPR036010">
    <property type="entry name" value="2Fe-2S_ferredoxin-like_sf"/>
</dbReference>
<dbReference type="InterPro" id="IPR006963">
    <property type="entry name" value="Mopterin_OxRdtase_4Fe-4S_dom"/>
</dbReference>
<evidence type="ECO:0000313" key="18">
    <source>
        <dbReference type="EMBL" id="XAE43862.1"/>
    </source>
</evidence>
<dbReference type="SUPFAM" id="SSF54292">
    <property type="entry name" value="2Fe-2S ferredoxin-like"/>
    <property type="match status" value="1"/>
</dbReference>
<comment type="cofactor">
    <cofactor evidence="1">
        <name>[4Fe-4S] cluster</name>
        <dbReference type="ChEBI" id="CHEBI:49883"/>
    </cofactor>
</comment>
<dbReference type="SUPFAM" id="SSF53706">
    <property type="entry name" value="Formate dehydrogenase/DMSO reductase, domains 1-3"/>
    <property type="match status" value="1"/>
</dbReference>
<dbReference type="SUPFAM" id="SSF54862">
    <property type="entry name" value="4Fe-4S ferredoxins"/>
    <property type="match status" value="1"/>
</dbReference>
<evidence type="ECO:0000256" key="2">
    <source>
        <dbReference type="ARBA" id="ARBA00005404"/>
    </source>
</evidence>
<dbReference type="EMBL" id="CP152276">
    <property type="protein sequence ID" value="XAE43862.1"/>
    <property type="molecule type" value="Genomic_DNA"/>
</dbReference>
<evidence type="ECO:0000256" key="10">
    <source>
        <dbReference type="ARBA" id="ARBA00023027"/>
    </source>
</evidence>
<dbReference type="SMART" id="SM00929">
    <property type="entry name" value="NADH-G_4Fe-4S_3"/>
    <property type="match status" value="1"/>
</dbReference>
<dbReference type="Pfam" id="PF00384">
    <property type="entry name" value="Molybdopterin"/>
    <property type="match status" value="1"/>
</dbReference>
<dbReference type="PROSITE" id="PS51669">
    <property type="entry name" value="4FE4S_MOW_BIS_MGD"/>
    <property type="match status" value="1"/>
</dbReference>
<dbReference type="InterPro" id="IPR050123">
    <property type="entry name" value="Prok_molybdopt-oxidoreductase"/>
</dbReference>
<dbReference type="InterPro" id="IPR010228">
    <property type="entry name" value="NADH_UbQ_OxRdtase_Gsu"/>
</dbReference>
<gene>
    <name evidence="18" type="primary">nuoG</name>
    <name evidence="18" type="ORF">AAC691_05365</name>
</gene>
<feature type="domain" description="4Fe-4S Mo/W bis-MGD-type" evidence="16">
    <location>
        <begin position="221"/>
        <end position="277"/>
    </location>
</feature>
<dbReference type="Pfam" id="PF22117">
    <property type="entry name" value="Fer4_Nqo3"/>
    <property type="match status" value="1"/>
</dbReference>
<sequence>MATIHIDGRPYPARTDENLLQACLENGFDLPYFCWHPDLGSVGACRQCAVRQYAGPDDRRGRIVMACMTAVTDGAILSIADDEARQFRAGIIEWLMTNHPHDCPVCAEGGECHLQDMTVMTGHAVRRYRFDKRTHRNQDLGPFVRHEMNRCIACYRCVRFYRDYAGGTDLAAFGMHNDVYFGRQADGALESGFAGNLVEICPTGVFTDKPFTRVYARKWNMDGAPSVCTHCAVGCNIIVNARQGTVRRVMNRYHAAVNRYFLCDRGRFGHGFASAPTRLAVPTCRVDGQQTVVPVRQALDRFAALAADGPIIGIGSERASLEANFALRALAGAAGFSTGLNGPRHDLAMLLPALLQASPARNPTLHEMEQADAVLVLGEDVSATAPRLALALRQTARLPGYQAAAAAGVPRWMDAAARMMGTGLRAPFFVLASDATGLDDIAQECWRAAPDDLARMGFAIAHRIDPASPEPADLTEAESACAERIARALAAAARPLVVAGTQYGLAALPHAAANIAAALAGQGTGQGTGEGPGRDPALSLVQPACNTMGLALLGGTSLEAVAGMIRSGGIGTLVVMENDLTRQLGPAALDHLLSGVRHLVVIDHTATPLAARADIVLPAAAFSECGGTLVGSEGRAQRFLPVLTPDRPIQAAWRWARDLARALGRDPGWTDLDSVIAAIAAAIPRLAAIGAAAPDAAYRLDGRRVRAEPDRFDGRTAMRANISVRDQPPHPNPDSPLAPSMEGAYGPDLPGALIPYYQQPGWNSVQSLNRFQQEIGGPMRGGDGGVRLLDAPPASAPPASAPPGGTPPARAWHSDIPPRFTPRPGQVLLLPQARLFGTEELSTLSPPIAARIEPPTLRIAPGWPTTETTATQATATQATATETTVTETTVTETTATQTTMTGATITLMGRPVSLPVTCDAAIPAGLALYPAHDLDRSFSLPVWVDVAPAGQGQ</sequence>
<keyword evidence="6" id="KW-0479">Metal-binding</keyword>
<name>A0ABZ3D7V6_9PROT</name>
<evidence type="ECO:0000313" key="19">
    <source>
        <dbReference type="Proteomes" id="UP001449795"/>
    </source>
</evidence>
<evidence type="ECO:0000256" key="6">
    <source>
        <dbReference type="ARBA" id="ARBA00022723"/>
    </source>
</evidence>
<dbReference type="Gene3D" id="3.10.20.740">
    <property type="match status" value="1"/>
</dbReference>
<dbReference type="InterPro" id="IPR006656">
    <property type="entry name" value="Mopterin_OxRdtase"/>
</dbReference>
<comment type="catalytic activity">
    <reaction evidence="12">
        <text>a quinone + NADH + 5 H(+)(in) = a quinol + NAD(+) + 4 H(+)(out)</text>
        <dbReference type="Rhea" id="RHEA:57888"/>
        <dbReference type="ChEBI" id="CHEBI:15378"/>
        <dbReference type="ChEBI" id="CHEBI:24646"/>
        <dbReference type="ChEBI" id="CHEBI:57540"/>
        <dbReference type="ChEBI" id="CHEBI:57945"/>
        <dbReference type="ChEBI" id="CHEBI:132124"/>
    </reaction>
</comment>
<dbReference type="PROSITE" id="PS00641">
    <property type="entry name" value="COMPLEX1_75K_1"/>
    <property type="match status" value="1"/>
</dbReference>
<dbReference type="Gene3D" id="3.40.50.740">
    <property type="match status" value="1"/>
</dbReference>
<dbReference type="Pfam" id="PF04879">
    <property type="entry name" value="Molybdop_Fe4S4"/>
    <property type="match status" value="1"/>
</dbReference>
<dbReference type="NCBIfam" id="TIGR01973">
    <property type="entry name" value="NuoG"/>
    <property type="match status" value="1"/>
</dbReference>